<dbReference type="PANTHER" id="PTHR43194:SF2">
    <property type="entry name" value="PEROXISOMAL MEMBRANE PROTEIN LPX1"/>
    <property type="match status" value="1"/>
</dbReference>
<gene>
    <name evidence="2" type="ORF">CALCODRAFT_426379</name>
</gene>
<protein>
    <submittedName>
        <fullName evidence="2">Alpha/beta-hydrolase</fullName>
    </submittedName>
</protein>
<proteinExistence type="predicted"/>
<dbReference type="PANTHER" id="PTHR43194">
    <property type="entry name" value="HYDROLASE ALPHA/BETA FOLD FAMILY"/>
    <property type="match status" value="1"/>
</dbReference>
<feature type="domain" description="AB hydrolase-1" evidence="1">
    <location>
        <begin position="41"/>
        <end position="278"/>
    </location>
</feature>
<reference evidence="2 3" key="1">
    <citation type="journal article" date="2016" name="Mol. Biol. Evol.">
        <title>Comparative Genomics of Early-Diverging Mushroom-Forming Fungi Provides Insights into the Origins of Lignocellulose Decay Capabilities.</title>
        <authorList>
            <person name="Nagy L.G."/>
            <person name="Riley R."/>
            <person name="Tritt A."/>
            <person name="Adam C."/>
            <person name="Daum C."/>
            <person name="Floudas D."/>
            <person name="Sun H."/>
            <person name="Yadav J.S."/>
            <person name="Pangilinan J."/>
            <person name="Larsson K.H."/>
            <person name="Matsuura K."/>
            <person name="Barry K."/>
            <person name="Labutti K."/>
            <person name="Kuo R."/>
            <person name="Ohm R.A."/>
            <person name="Bhattacharya S.S."/>
            <person name="Shirouzu T."/>
            <person name="Yoshinaga Y."/>
            <person name="Martin F.M."/>
            <person name="Grigoriev I.V."/>
            <person name="Hibbett D.S."/>
        </authorList>
    </citation>
    <scope>NUCLEOTIDE SEQUENCE [LARGE SCALE GENOMIC DNA]</scope>
    <source>
        <strain evidence="2 3">HHB12733</strain>
    </source>
</reference>
<dbReference type="AlphaFoldDB" id="A0A165JUA6"/>
<dbReference type="GO" id="GO:0016787">
    <property type="term" value="F:hydrolase activity"/>
    <property type="evidence" value="ECO:0007669"/>
    <property type="project" value="UniProtKB-KW"/>
</dbReference>
<dbReference type="SUPFAM" id="SSF53474">
    <property type="entry name" value="alpha/beta-Hydrolases"/>
    <property type="match status" value="1"/>
</dbReference>
<dbReference type="STRING" id="1353952.A0A165JUA6"/>
<organism evidence="2 3">
    <name type="scientific">Calocera cornea HHB12733</name>
    <dbReference type="NCBI Taxonomy" id="1353952"/>
    <lineage>
        <taxon>Eukaryota</taxon>
        <taxon>Fungi</taxon>
        <taxon>Dikarya</taxon>
        <taxon>Basidiomycota</taxon>
        <taxon>Agaricomycotina</taxon>
        <taxon>Dacrymycetes</taxon>
        <taxon>Dacrymycetales</taxon>
        <taxon>Dacrymycetaceae</taxon>
        <taxon>Calocera</taxon>
    </lineage>
</organism>
<dbReference type="EMBL" id="KV423917">
    <property type="protein sequence ID" value="KZT62281.1"/>
    <property type="molecule type" value="Genomic_DNA"/>
</dbReference>
<keyword evidence="2" id="KW-0378">Hydrolase</keyword>
<dbReference type="InterPro" id="IPR050228">
    <property type="entry name" value="Carboxylesterase_BioH"/>
</dbReference>
<sequence>MSPSTSTKSAARYPLTAKLLTSADGTPIYAEAVGDPSKPSIVFVPGLALSAVVFDPLFDNARLLSKYYLVRYEPRGHARSGQPEAEEAYASARYADDFTAVVRGFALHKPIWAGWSVADIVAALGPQALTALVYISGVPSMVGAEPMRSPLLNSCVGGLLSPDAAGQAAAARTFVDACFDRPDAVSYAMRMAMLGSTFTQSATARLRVLMRQQDPAPLFRAAQAGLPLLFVTGDRDKAVVAPEVVKVLRANFKRLMLREVKGAGHTCFVEDTHAFVDALVEFADMVC</sequence>
<dbReference type="Gene3D" id="3.40.50.1820">
    <property type="entry name" value="alpha/beta hydrolase"/>
    <property type="match status" value="1"/>
</dbReference>
<evidence type="ECO:0000313" key="2">
    <source>
        <dbReference type="EMBL" id="KZT62281.1"/>
    </source>
</evidence>
<evidence type="ECO:0000259" key="1">
    <source>
        <dbReference type="Pfam" id="PF12697"/>
    </source>
</evidence>
<dbReference type="OrthoDB" id="408373at2759"/>
<keyword evidence="3" id="KW-1185">Reference proteome</keyword>
<dbReference type="Pfam" id="PF12697">
    <property type="entry name" value="Abhydrolase_6"/>
    <property type="match status" value="1"/>
</dbReference>
<dbReference type="InParanoid" id="A0A165JUA6"/>
<evidence type="ECO:0000313" key="3">
    <source>
        <dbReference type="Proteomes" id="UP000076842"/>
    </source>
</evidence>
<accession>A0A165JUA6</accession>
<dbReference type="InterPro" id="IPR000073">
    <property type="entry name" value="AB_hydrolase_1"/>
</dbReference>
<dbReference type="Proteomes" id="UP000076842">
    <property type="component" value="Unassembled WGS sequence"/>
</dbReference>
<dbReference type="InterPro" id="IPR029058">
    <property type="entry name" value="AB_hydrolase_fold"/>
</dbReference>
<name>A0A165JUA6_9BASI</name>